<evidence type="ECO:0000313" key="4">
    <source>
        <dbReference type="Proteomes" id="UP000566324"/>
    </source>
</evidence>
<proteinExistence type="predicted"/>
<dbReference type="EC" id="6.2.1.3" evidence="3"/>
<dbReference type="PROSITE" id="PS00455">
    <property type="entry name" value="AMP_BINDING"/>
    <property type="match status" value="1"/>
</dbReference>
<dbReference type="RefSeq" id="WP_184071178.1">
    <property type="nucleotide sequence ID" value="NZ_JACHNZ010000046.1"/>
</dbReference>
<dbReference type="InterPro" id="IPR042099">
    <property type="entry name" value="ANL_N_sf"/>
</dbReference>
<name>A0A7W7B5K6_9SPHN</name>
<dbReference type="Proteomes" id="UP000566324">
    <property type="component" value="Unassembled WGS sequence"/>
</dbReference>
<sequence length="563" mass="61381">MPGGMDWMQNYGHPVPWDLKLEPMPVHRILEDAAARTPTAACIDFLGRIYTYAEIADAVNKAARGFQILGVRRGIKVGLFLPNCPQYVIAYYAIMMAGGTVVNFSPLYTADELRHQVEDSETDIMVCLDVAQLYPTIAEVLESSRLRCLVVGSLADVLPAGKALLYRMFKSRERSKVRADMRHIHFPSLLDNGDLEDAPEIDVHGDIALLQYTGGTTGTPKGAVLTHANLSVNAQQVQAIDPEPDIEDRILGALPLFHVFANTCVLNRTVLRGGEMVLLPKFELALALETIQRRRITALPGVPTMYQAFLDSPKIETYDLTSVRACISGGAPMPAELKVRFEEKTQAKLVEGYGLTESSGVVSVNPYETGGKPGSIGQPLPGTRIVIVDKEDPTKPPAEGEPGEITVAGPQIMRGYWKKDAATAEAFVDGRLRTGDVGYIDADGFVYVVDRLKDMIVVGGFKAFPSQLEAVLYKHEAVKEAIVIGVPDAYLGERPKAFVTLLPGAAVTDAALLDYLNAHVGKHERAVAVEIRESLPKTMIGKLSRKELVAEERARYEAARTAS</sequence>
<dbReference type="EMBL" id="JACHNZ010000046">
    <property type="protein sequence ID" value="MBB4633510.1"/>
    <property type="molecule type" value="Genomic_DNA"/>
</dbReference>
<dbReference type="AlphaFoldDB" id="A0A7W7B5K6"/>
<accession>A0A7W7B5K6</accession>
<dbReference type="SUPFAM" id="SSF56801">
    <property type="entry name" value="Acetyl-CoA synthetase-like"/>
    <property type="match status" value="1"/>
</dbReference>
<evidence type="ECO:0000259" key="2">
    <source>
        <dbReference type="Pfam" id="PF13193"/>
    </source>
</evidence>
<dbReference type="InterPro" id="IPR025110">
    <property type="entry name" value="AMP-bd_C"/>
</dbReference>
<dbReference type="Gene3D" id="3.30.300.30">
    <property type="match status" value="1"/>
</dbReference>
<dbReference type="PANTHER" id="PTHR43767:SF1">
    <property type="entry name" value="NONRIBOSOMAL PEPTIDE SYNTHASE PES1 (EUROFUNG)-RELATED"/>
    <property type="match status" value="1"/>
</dbReference>
<comment type="caution">
    <text evidence="3">The sequence shown here is derived from an EMBL/GenBank/DDBJ whole genome shotgun (WGS) entry which is preliminary data.</text>
</comment>
<dbReference type="Pfam" id="PF13193">
    <property type="entry name" value="AMP-binding_C"/>
    <property type="match status" value="1"/>
</dbReference>
<feature type="domain" description="AMP-binding enzyme C-terminal" evidence="2">
    <location>
        <begin position="468"/>
        <end position="542"/>
    </location>
</feature>
<dbReference type="PANTHER" id="PTHR43767">
    <property type="entry name" value="LONG-CHAIN-FATTY-ACID--COA LIGASE"/>
    <property type="match status" value="1"/>
</dbReference>
<dbReference type="InterPro" id="IPR020845">
    <property type="entry name" value="AMP-binding_CS"/>
</dbReference>
<gene>
    <name evidence="3" type="ORF">GGQ98_003149</name>
</gene>
<organism evidence="3 4">
    <name type="scientific">Sphingosinicella soli</name>
    <dbReference type="NCBI Taxonomy" id="333708"/>
    <lineage>
        <taxon>Bacteria</taxon>
        <taxon>Pseudomonadati</taxon>
        <taxon>Pseudomonadota</taxon>
        <taxon>Alphaproteobacteria</taxon>
        <taxon>Sphingomonadales</taxon>
        <taxon>Sphingosinicellaceae</taxon>
        <taxon>Sphingosinicella</taxon>
    </lineage>
</organism>
<dbReference type="GO" id="GO:0004467">
    <property type="term" value="F:long-chain fatty acid-CoA ligase activity"/>
    <property type="evidence" value="ECO:0007669"/>
    <property type="project" value="UniProtKB-EC"/>
</dbReference>
<dbReference type="InterPro" id="IPR050237">
    <property type="entry name" value="ATP-dep_AMP-bd_enzyme"/>
</dbReference>
<evidence type="ECO:0000259" key="1">
    <source>
        <dbReference type="Pfam" id="PF00501"/>
    </source>
</evidence>
<keyword evidence="4" id="KW-1185">Reference proteome</keyword>
<feature type="domain" description="AMP-dependent synthetase/ligase" evidence="1">
    <location>
        <begin position="30"/>
        <end position="417"/>
    </location>
</feature>
<dbReference type="Pfam" id="PF00501">
    <property type="entry name" value="AMP-binding"/>
    <property type="match status" value="1"/>
</dbReference>
<protein>
    <submittedName>
        <fullName evidence="3">Long-chain acyl-CoA synthetase</fullName>
        <ecNumber evidence="3">6.2.1.3</ecNumber>
    </submittedName>
</protein>
<reference evidence="3 4" key="1">
    <citation type="submission" date="2020-08" db="EMBL/GenBank/DDBJ databases">
        <title>Genomic Encyclopedia of Type Strains, Phase IV (KMG-IV): sequencing the most valuable type-strain genomes for metagenomic binning, comparative biology and taxonomic classification.</title>
        <authorList>
            <person name="Goeker M."/>
        </authorList>
    </citation>
    <scope>NUCLEOTIDE SEQUENCE [LARGE SCALE GENOMIC DNA]</scope>
    <source>
        <strain evidence="3 4">DSM 17328</strain>
    </source>
</reference>
<keyword evidence="3" id="KW-0436">Ligase</keyword>
<dbReference type="Gene3D" id="3.40.50.12780">
    <property type="entry name" value="N-terminal domain of ligase-like"/>
    <property type="match status" value="1"/>
</dbReference>
<dbReference type="CDD" id="cd05936">
    <property type="entry name" value="FC-FACS_FadD_like"/>
    <property type="match status" value="1"/>
</dbReference>
<dbReference type="InterPro" id="IPR045851">
    <property type="entry name" value="AMP-bd_C_sf"/>
</dbReference>
<dbReference type="InterPro" id="IPR000873">
    <property type="entry name" value="AMP-dep_synth/lig_dom"/>
</dbReference>
<evidence type="ECO:0000313" key="3">
    <source>
        <dbReference type="EMBL" id="MBB4633510.1"/>
    </source>
</evidence>